<evidence type="ECO:0000256" key="9">
    <source>
        <dbReference type="ARBA" id="ARBA00081863"/>
    </source>
</evidence>
<dbReference type="InterPro" id="IPR036388">
    <property type="entry name" value="WH-like_DNA-bd_sf"/>
</dbReference>
<dbReference type="GO" id="GO:0006367">
    <property type="term" value="P:transcription initiation at RNA polymerase II promoter"/>
    <property type="evidence" value="ECO:0007669"/>
    <property type="project" value="InterPro"/>
</dbReference>
<dbReference type="GO" id="GO:0003677">
    <property type="term" value="F:DNA binding"/>
    <property type="evidence" value="ECO:0007669"/>
    <property type="project" value="UniProtKB-KW"/>
</dbReference>
<evidence type="ECO:0000313" key="13">
    <source>
        <dbReference type="EMBL" id="RFU24522.1"/>
    </source>
</evidence>
<dbReference type="Proteomes" id="UP000258309">
    <property type="component" value="Unassembled WGS sequence"/>
</dbReference>
<evidence type="ECO:0000256" key="10">
    <source>
        <dbReference type="SAM" id="MobiDB-lite"/>
    </source>
</evidence>
<gene>
    <name evidence="13" type="ORF">B7463_g11817</name>
</gene>
<keyword evidence="14" id="KW-1185">Reference proteome</keyword>
<protein>
    <recommendedName>
        <fullName evidence="3">Transcription initiation factor IIF subunit beta</fullName>
    </recommendedName>
    <alternativeName>
        <fullName evidence="9">TFIIF medium subunit</fullName>
    </alternativeName>
    <alternativeName>
        <fullName evidence="8">TFIIF-beta</fullName>
    </alternativeName>
</protein>
<organism evidence="13 14">
    <name type="scientific">Scytalidium lignicola</name>
    <name type="common">Hyphomycete</name>
    <dbReference type="NCBI Taxonomy" id="5539"/>
    <lineage>
        <taxon>Eukaryota</taxon>
        <taxon>Fungi</taxon>
        <taxon>Dikarya</taxon>
        <taxon>Ascomycota</taxon>
        <taxon>Pezizomycotina</taxon>
        <taxon>Leotiomycetes</taxon>
        <taxon>Leotiomycetes incertae sedis</taxon>
        <taxon>Scytalidium</taxon>
    </lineage>
</organism>
<dbReference type="EMBL" id="NCSJ02000435">
    <property type="protein sequence ID" value="RFU24522.1"/>
    <property type="molecule type" value="Genomic_DNA"/>
</dbReference>
<evidence type="ECO:0000256" key="5">
    <source>
        <dbReference type="ARBA" id="ARBA00023125"/>
    </source>
</evidence>
<feature type="domain" description="TFIIF beta subunit HTH" evidence="11">
    <location>
        <begin position="263"/>
        <end position="327"/>
    </location>
</feature>
<feature type="region of interest" description="Disordered" evidence="10">
    <location>
        <begin position="147"/>
        <end position="166"/>
    </location>
</feature>
<sequence length="800" mass="91108">MADPLIKPDPDAPVASPANFEEEDIYEDAGDLEFNTDPMYQTLYLARVPKYLWEAWSKLDDDAEIRIGTIRQTSEVMPDGQQKTSLSMLLSSDLSEHQMVPKEYVLDVTEESVKNTFVFTEQDLPGFKSKSKQKFDPTNANMPARLTREKQQKSATKGPYDPNKRYQPYFRKAIPKRTTLVGRIAHEVNCVAVENEESERLLAERTLEAMRPKLGTKFLNEDVSSIGHGFIQPGTVGAMNTFGGFIKTKGTAAGNRPQLSKTARIPQNELLDKIFECFRRYNYWSMKALRAELQQPEAYLRETLEKVAVLAKSGRFATQWSLKPENKLDNYQGVGDAVAPVSDNALGDESEMGDDEDEDEDIKFEDAINHLGELLRYKSRKDERFRDRASRSENVPLHTSGRRRKDTDLLRVSQRSNGLAFSHHHFLTASIISQVDSSATSWPREKRTSSLRTVLENRKDEAVVIKYRSLIPPANPLPNHLQRRRNSSSTNSLKSFTSSVLRRRKYATAPNLATLPVEILDAICQCLQQPELHALMLTNSNLTEVAASYLYIKPYFASTYRYAQFAWTVSHRQHYAQMVRILDLSYCGTQAQRDGELIPLAGWREFKYRNHDMYYANRDRLMMGPIGMGQKHSRSTHPPPSPLLKSFHRTRDIPVGGICHVLAACNGLRKVNFSRLQVAADFKVQHEDHLPTAFTGLIFVSDVPKSWTWRANELTAVFANEIIFWLKKLEHLETIIARSSLWLTTAGVNVIMTQCQSLKYVDFTGSGMDMNVRWATKGSKAEVEKIVKEIVENTKGRERH</sequence>
<feature type="non-terminal residue" evidence="13">
    <location>
        <position position="1"/>
    </location>
</feature>
<evidence type="ECO:0000256" key="2">
    <source>
        <dbReference type="ARBA" id="ARBA00009543"/>
    </source>
</evidence>
<dbReference type="FunFam" id="1.10.10.10:FF:000035">
    <property type="entry name" value="General transcription factor IIF subunit 2"/>
    <property type="match status" value="1"/>
</dbReference>
<feature type="domain" description="TFIIF beta subunit N-terminal" evidence="12">
    <location>
        <begin position="41"/>
        <end position="191"/>
    </location>
</feature>
<evidence type="ECO:0000256" key="3">
    <source>
        <dbReference type="ARBA" id="ARBA00021453"/>
    </source>
</evidence>
<evidence type="ECO:0000256" key="4">
    <source>
        <dbReference type="ARBA" id="ARBA00023015"/>
    </source>
</evidence>
<dbReference type="CDD" id="cd07980">
    <property type="entry name" value="TFIIF_beta"/>
    <property type="match status" value="1"/>
</dbReference>
<dbReference type="SUPFAM" id="SSF50916">
    <property type="entry name" value="Rap30/74 interaction domains"/>
    <property type="match status" value="1"/>
</dbReference>
<comment type="caution">
    <text evidence="13">The sequence shown here is derived from an EMBL/GenBank/DDBJ whole genome shotgun (WGS) entry which is preliminary data.</text>
</comment>
<dbReference type="AlphaFoldDB" id="A0A3E2GU11"/>
<comment type="similarity">
    <text evidence="2">Belongs to the TFIIF beta subunit family.</text>
</comment>
<feature type="region of interest" description="Disordered" evidence="10">
    <location>
        <begin position="1"/>
        <end position="20"/>
    </location>
</feature>
<dbReference type="Pfam" id="PF17683">
    <property type="entry name" value="TFIIF_beta_N"/>
    <property type="match status" value="1"/>
</dbReference>
<dbReference type="STRING" id="5539.A0A3E2GU11"/>
<feature type="non-terminal residue" evidence="13">
    <location>
        <position position="800"/>
    </location>
</feature>
<keyword evidence="4" id="KW-0805">Transcription regulation</keyword>
<dbReference type="InterPro" id="IPR003196">
    <property type="entry name" value="TFIIF_beta"/>
</dbReference>
<accession>A0A3E2GU11</accession>
<evidence type="ECO:0000259" key="11">
    <source>
        <dbReference type="Pfam" id="PF02270"/>
    </source>
</evidence>
<dbReference type="PANTHER" id="PTHR10445">
    <property type="entry name" value="GENERAL TRANSCRIPTION FACTOR IIF SUBUNIT 2"/>
    <property type="match status" value="1"/>
</dbReference>
<dbReference type="InterPro" id="IPR011039">
    <property type="entry name" value="TFIIF_interaction"/>
</dbReference>
<keyword evidence="5" id="KW-0238">DNA-binding</keyword>
<evidence type="ECO:0000313" key="14">
    <source>
        <dbReference type="Proteomes" id="UP000258309"/>
    </source>
</evidence>
<feature type="compositionally biased region" description="Basic and acidic residues" evidence="10">
    <location>
        <begin position="1"/>
        <end position="10"/>
    </location>
</feature>
<evidence type="ECO:0000256" key="1">
    <source>
        <dbReference type="ARBA" id="ARBA00004123"/>
    </source>
</evidence>
<dbReference type="GO" id="GO:0005674">
    <property type="term" value="C:transcription factor TFIIF complex"/>
    <property type="evidence" value="ECO:0007669"/>
    <property type="project" value="InterPro"/>
</dbReference>
<dbReference type="Pfam" id="PF02270">
    <property type="entry name" value="TFIIF_beta"/>
    <property type="match status" value="1"/>
</dbReference>
<proteinExistence type="inferred from homology"/>
<keyword evidence="6" id="KW-0804">Transcription</keyword>
<evidence type="ECO:0000256" key="8">
    <source>
        <dbReference type="ARBA" id="ARBA00081473"/>
    </source>
</evidence>
<feature type="region of interest" description="Disordered" evidence="10">
    <location>
        <begin position="385"/>
        <end position="409"/>
    </location>
</feature>
<name>A0A3E2GU11_SCYLI</name>
<dbReference type="OrthoDB" id="26094at2759"/>
<dbReference type="Gene3D" id="1.10.10.10">
    <property type="entry name" value="Winged helix-like DNA-binding domain superfamily/Winged helix DNA-binding domain"/>
    <property type="match status" value="1"/>
</dbReference>
<dbReference type="InterPro" id="IPR036390">
    <property type="entry name" value="WH_DNA-bd_sf"/>
</dbReference>
<dbReference type="InterPro" id="IPR040504">
    <property type="entry name" value="TFIIF_beta_N"/>
</dbReference>
<comment type="subcellular location">
    <subcellularLocation>
        <location evidence="1">Nucleus</location>
    </subcellularLocation>
</comment>
<evidence type="ECO:0000256" key="7">
    <source>
        <dbReference type="ARBA" id="ARBA00023242"/>
    </source>
</evidence>
<keyword evidence="7" id="KW-0539">Nucleus</keyword>
<dbReference type="SUPFAM" id="SSF46785">
    <property type="entry name" value="Winged helix' DNA-binding domain"/>
    <property type="match status" value="1"/>
</dbReference>
<evidence type="ECO:0000256" key="6">
    <source>
        <dbReference type="ARBA" id="ARBA00023163"/>
    </source>
</evidence>
<reference evidence="13 14" key="1">
    <citation type="submission" date="2018-05" db="EMBL/GenBank/DDBJ databases">
        <title>Draft genome sequence of Scytalidium lignicola DSM 105466, a ubiquitous saprotrophic fungus.</title>
        <authorList>
            <person name="Buettner E."/>
            <person name="Gebauer A.M."/>
            <person name="Hofrichter M."/>
            <person name="Liers C."/>
            <person name="Kellner H."/>
        </authorList>
    </citation>
    <scope>NUCLEOTIDE SEQUENCE [LARGE SCALE GENOMIC DNA]</scope>
    <source>
        <strain evidence="13 14">DSM 105466</strain>
    </source>
</reference>
<feature type="region of interest" description="Disordered" evidence="10">
    <location>
        <begin position="475"/>
        <end position="495"/>
    </location>
</feature>
<dbReference type="InterPro" id="IPR040450">
    <property type="entry name" value="TFIIF_beta_HTH"/>
</dbReference>
<dbReference type="PANTHER" id="PTHR10445:SF0">
    <property type="entry name" value="GENERAL TRANSCRIPTION FACTOR IIF SUBUNIT 2"/>
    <property type="match status" value="1"/>
</dbReference>
<evidence type="ECO:0000259" key="12">
    <source>
        <dbReference type="Pfam" id="PF17683"/>
    </source>
</evidence>